<dbReference type="Proteomes" id="UP000245916">
    <property type="component" value="Unassembled WGS sequence"/>
</dbReference>
<dbReference type="InterPro" id="IPR010239">
    <property type="entry name" value="CHP02001"/>
</dbReference>
<proteinExistence type="predicted"/>
<evidence type="ECO:0000313" key="3">
    <source>
        <dbReference type="Proteomes" id="UP000245916"/>
    </source>
</evidence>
<dbReference type="OrthoDB" id="9793561at2"/>
<organism evidence="2 3">
    <name type="scientific">Allosphingosinicella humi</name>
    <dbReference type="NCBI Taxonomy" id="2068657"/>
    <lineage>
        <taxon>Bacteria</taxon>
        <taxon>Pseudomonadati</taxon>
        <taxon>Pseudomonadota</taxon>
        <taxon>Alphaproteobacteria</taxon>
        <taxon>Sphingomonadales</taxon>
        <taxon>Sphingomonadaceae</taxon>
        <taxon>Allosphingosinicella</taxon>
    </lineage>
</organism>
<dbReference type="RefSeq" id="WP_109270023.1">
    <property type="nucleotide sequence ID" value="NZ_QFFF01000001.1"/>
</dbReference>
<keyword evidence="3" id="KW-1185">Reference proteome</keyword>
<evidence type="ECO:0000256" key="1">
    <source>
        <dbReference type="SAM" id="SignalP"/>
    </source>
</evidence>
<dbReference type="Pfam" id="PF09694">
    <property type="entry name" value="Gcw_chp"/>
    <property type="match status" value="1"/>
</dbReference>
<keyword evidence="1" id="KW-0732">Signal</keyword>
<feature type="signal peptide" evidence="1">
    <location>
        <begin position="1"/>
        <end position="21"/>
    </location>
</feature>
<reference evidence="2 3" key="1">
    <citation type="submission" date="2018-05" db="EMBL/GenBank/DDBJ databases">
        <title>Genome of Sphingosinicella humi QZX222.</title>
        <authorList>
            <person name="Qiao Z."/>
            <person name="Wang G."/>
        </authorList>
    </citation>
    <scope>NUCLEOTIDE SEQUENCE [LARGE SCALE GENOMIC DNA]</scope>
    <source>
        <strain evidence="2 3">QZX222</strain>
    </source>
</reference>
<name>A0A2U2J0M4_9SPHN</name>
<feature type="chain" id="PRO_5015638316" description="Porin" evidence="1">
    <location>
        <begin position="22"/>
        <end position="236"/>
    </location>
</feature>
<evidence type="ECO:0000313" key="2">
    <source>
        <dbReference type="EMBL" id="PWG01883.1"/>
    </source>
</evidence>
<sequence length="236" mass="24627">MKTVSLLPFIALSFVAAPAAAQLPDGGITIYGEAKAVSDYRYRGISRSDEDPALQANVTVQGDSGFYAGAWGSTLGGIDDVTEGDIGDVELDLYAGYGTSLGLGTSVDAGVLYYYFPDGEGKTDYFEPYASISQQLGPVQATAGAKYAWDQAALGGEDLLYLFGEVEAGIPLTPFTLTAGGGRQSAGAFGDYWNWHLGAEATMGPLNAGVRYVDTDLPAELPNVDAGLVFSVGVKF</sequence>
<gene>
    <name evidence="2" type="ORF">DF286_02595</name>
</gene>
<dbReference type="AlphaFoldDB" id="A0A2U2J0M4"/>
<evidence type="ECO:0008006" key="4">
    <source>
        <dbReference type="Google" id="ProtNLM"/>
    </source>
</evidence>
<dbReference type="NCBIfam" id="TIGR02001">
    <property type="entry name" value="gcw_chp"/>
    <property type="match status" value="1"/>
</dbReference>
<dbReference type="EMBL" id="QFFF01000001">
    <property type="protein sequence ID" value="PWG01883.1"/>
    <property type="molecule type" value="Genomic_DNA"/>
</dbReference>
<protein>
    <recommendedName>
        <fullName evidence="4">Porin</fullName>
    </recommendedName>
</protein>
<accession>A0A2U2J0M4</accession>
<comment type="caution">
    <text evidence="2">The sequence shown here is derived from an EMBL/GenBank/DDBJ whole genome shotgun (WGS) entry which is preliminary data.</text>
</comment>